<evidence type="ECO:0000256" key="6">
    <source>
        <dbReference type="SAM" id="Phobius"/>
    </source>
</evidence>
<dbReference type="GO" id="GO:0016020">
    <property type="term" value="C:membrane"/>
    <property type="evidence" value="ECO:0007669"/>
    <property type="project" value="UniProtKB-SubCell"/>
</dbReference>
<proteinExistence type="predicted"/>
<dbReference type="PANTHER" id="PTHR30386">
    <property type="entry name" value="MEMBRANE FUSION SUBUNIT OF EMRAB-TOLC MULTIDRUG EFFLUX PUMP"/>
    <property type="match status" value="1"/>
</dbReference>
<dbReference type="PANTHER" id="PTHR30386:SF26">
    <property type="entry name" value="TRANSPORT PROTEIN COMB"/>
    <property type="match status" value="1"/>
</dbReference>
<dbReference type="Gene3D" id="2.40.50.100">
    <property type="match status" value="1"/>
</dbReference>
<evidence type="ECO:0000313" key="8">
    <source>
        <dbReference type="Proteomes" id="UP000514509"/>
    </source>
</evidence>
<keyword evidence="8" id="KW-1185">Reference proteome</keyword>
<comment type="subcellular location">
    <subcellularLocation>
        <location evidence="1">Membrane</location>
        <topology evidence="1">Single-pass membrane protein</topology>
    </subcellularLocation>
</comment>
<dbReference type="EMBL" id="CP055153">
    <property type="protein sequence ID" value="QMU28195.1"/>
    <property type="molecule type" value="Genomic_DNA"/>
</dbReference>
<reference evidence="7 8" key="1">
    <citation type="submission" date="2020-08" db="EMBL/GenBank/DDBJ databases">
        <title>Adhaeribacter dokdonensis sp. nov., isolated from the rhizosphere of Elymus tsukushiensis, a plant native to the Dokdo Islands, Republic of Korea.</title>
        <authorList>
            <person name="Ghim S.Y."/>
        </authorList>
    </citation>
    <scope>NUCLEOTIDE SEQUENCE [LARGE SCALE GENOMIC DNA]</scope>
    <source>
        <strain evidence="7 8">KUDC8001</strain>
    </source>
</reference>
<dbReference type="KEGG" id="add:HUW48_09150"/>
<name>A0A7L7L6P9_9BACT</name>
<organism evidence="7 8">
    <name type="scientific">Adhaeribacter radiodurans</name>
    <dbReference type="NCBI Taxonomy" id="2745197"/>
    <lineage>
        <taxon>Bacteria</taxon>
        <taxon>Pseudomonadati</taxon>
        <taxon>Bacteroidota</taxon>
        <taxon>Cytophagia</taxon>
        <taxon>Cytophagales</taxon>
        <taxon>Hymenobacteraceae</taxon>
        <taxon>Adhaeribacter</taxon>
    </lineage>
</organism>
<protein>
    <submittedName>
        <fullName evidence="7">HlyD family efflux transporter periplasmic adaptor subunit</fullName>
    </submittedName>
</protein>
<evidence type="ECO:0000256" key="4">
    <source>
        <dbReference type="ARBA" id="ARBA00023136"/>
    </source>
</evidence>
<keyword evidence="2 6" id="KW-0812">Transmembrane</keyword>
<accession>A0A7L7L6P9</accession>
<dbReference type="Proteomes" id="UP000514509">
    <property type="component" value="Chromosome"/>
</dbReference>
<evidence type="ECO:0000256" key="3">
    <source>
        <dbReference type="ARBA" id="ARBA00022989"/>
    </source>
</evidence>
<feature type="transmembrane region" description="Helical" evidence="6">
    <location>
        <begin position="27"/>
        <end position="50"/>
    </location>
</feature>
<evidence type="ECO:0000256" key="2">
    <source>
        <dbReference type="ARBA" id="ARBA00022692"/>
    </source>
</evidence>
<keyword evidence="5" id="KW-0175">Coiled coil</keyword>
<feature type="coiled-coil region" evidence="5">
    <location>
        <begin position="164"/>
        <end position="194"/>
    </location>
</feature>
<dbReference type="InterPro" id="IPR050739">
    <property type="entry name" value="MFP"/>
</dbReference>
<evidence type="ECO:0000313" key="7">
    <source>
        <dbReference type="EMBL" id="QMU28195.1"/>
    </source>
</evidence>
<sequence length="432" mass="49809">MDRYSKVEDILDRSDDITEVMTQIPHWIVRGGMTYLFFCIVSLLGIGWFIRYPDVINSKLILTSSNPPARIVAQANGKLQHIFFKENDQVETGALLGVIENPANSSEVLDLLNSLRSTHFSTLLTKQTLNLPDESNLGELQKEYAAFNRAYQELKLFNQIDPVAKEISATRQELKEHINLLEKQAKEKEFYKTEVNLVKKDYDRNAFLYKNKVIADKQIEDNERELLGVKRSFEQLESNIASTKIKLVQLQKALVLLVIQNQEKRNQYELSFTESYKNLLSALSNWEQKYLLKSPISGKVTYLKYWSNNQYVTTGDEVMVIVPHTAQTIIGKIALPIQNSGKVKVGQKVNIYLKNYPYQEFGTILGLVKSISLVPKDNLYVIEIILPSGLKTSYHKKLDFKQEMQGSAEIITEELRLLERIFYQFRVLRQNI</sequence>
<dbReference type="AlphaFoldDB" id="A0A7L7L6P9"/>
<feature type="coiled-coil region" evidence="5">
    <location>
        <begin position="219"/>
        <end position="253"/>
    </location>
</feature>
<evidence type="ECO:0000256" key="1">
    <source>
        <dbReference type="ARBA" id="ARBA00004167"/>
    </source>
</evidence>
<dbReference type="RefSeq" id="WP_182415383.1">
    <property type="nucleotide sequence ID" value="NZ_CP055153.1"/>
</dbReference>
<dbReference type="PRINTS" id="PR01490">
    <property type="entry name" value="RTXTOXIND"/>
</dbReference>
<evidence type="ECO:0000256" key="5">
    <source>
        <dbReference type="SAM" id="Coils"/>
    </source>
</evidence>
<keyword evidence="3 6" id="KW-1133">Transmembrane helix</keyword>
<keyword evidence="4 6" id="KW-0472">Membrane</keyword>
<gene>
    <name evidence="7" type="ORF">HUW48_09150</name>
</gene>